<evidence type="ECO:0000313" key="2">
    <source>
        <dbReference type="EMBL" id="KAG2636740.1"/>
    </source>
</evidence>
<feature type="region of interest" description="Disordered" evidence="1">
    <location>
        <begin position="114"/>
        <end position="194"/>
    </location>
</feature>
<sequence length="194" mass="19370">MASAGRPRGQPGRGSVGPGVTRRRVAAGAGGVAGARSPVPLPPCRGGRPGSPLPSGTPWAGATPFPSPPWPGGGRRPGLGMRSAGARSLGPAGPSPMWTGGGWLRSRRCGAARPLLPLRDAATTSVRGGPARSRPGARARVGPQWPSGGRRPGLGMRSAGARSLGPAGPSPLWTGGGRLPKPEVRRRAAPPSSL</sequence>
<keyword evidence="3" id="KW-1185">Reference proteome</keyword>
<feature type="region of interest" description="Disordered" evidence="1">
    <location>
        <begin position="1"/>
        <end position="101"/>
    </location>
</feature>
<accession>A0A8T0VNB4</accession>
<evidence type="ECO:0000313" key="3">
    <source>
        <dbReference type="Proteomes" id="UP000823388"/>
    </source>
</evidence>
<protein>
    <submittedName>
        <fullName evidence="2">Uncharacterized protein</fullName>
    </submittedName>
</protein>
<evidence type="ECO:0000256" key="1">
    <source>
        <dbReference type="SAM" id="MobiDB-lite"/>
    </source>
</evidence>
<dbReference type="AlphaFoldDB" id="A0A8T0VNB4"/>
<dbReference type="EMBL" id="CM029040">
    <property type="protein sequence ID" value="KAG2636740.1"/>
    <property type="molecule type" value="Genomic_DNA"/>
</dbReference>
<name>A0A8T0VNB4_PANVG</name>
<feature type="compositionally biased region" description="Low complexity" evidence="1">
    <location>
        <begin position="53"/>
        <end position="64"/>
    </location>
</feature>
<gene>
    <name evidence="2" type="ORF">PVAP13_2NG469706</name>
</gene>
<organism evidence="2 3">
    <name type="scientific">Panicum virgatum</name>
    <name type="common">Blackwell switchgrass</name>
    <dbReference type="NCBI Taxonomy" id="38727"/>
    <lineage>
        <taxon>Eukaryota</taxon>
        <taxon>Viridiplantae</taxon>
        <taxon>Streptophyta</taxon>
        <taxon>Embryophyta</taxon>
        <taxon>Tracheophyta</taxon>
        <taxon>Spermatophyta</taxon>
        <taxon>Magnoliopsida</taxon>
        <taxon>Liliopsida</taxon>
        <taxon>Poales</taxon>
        <taxon>Poaceae</taxon>
        <taxon>PACMAD clade</taxon>
        <taxon>Panicoideae</taxon>
        <taxon>Panicodae</taxon>
        <taxon>Paniceae</taxon>
        <taxon>Panicinae</taxon>
        <taxon>Panicum</taxon>
        <taxon>Panicum sect. Hiantes</taxon>
    </lineage>
</organism>
<reference evidence="2" key="1">
    <citation type="submission" date="2020-05" db="EMBL/GenBank/DDBJ databases">
        <title>WGS assembly of Panicum virgatum.</title>
        <authorList>
            <person name="Lovell J.T."/>
            <person name="Jenkins J."/>
            <person name="Shu S."/>
            <person name="Juenger T.E."/>
            <person name="Schmutz J."/>
        </authorList>
    </citation>
    <scope>NUCLEOTIDE SEQUENCE</scope>
    <source>
        <strain evidence="2">AP13</strain>
    </source>
</reference>
<dbReference type="Proteomes" id="UP000823388">
    <property type="component" value="Chromosome 2N"/>
</dbReference>
<feature type="compositionally biased region" description="Low complexity" evidence="1">
    <location>
        <begin position="114"/>
        <end position="143"/>
    </location>
</feature>
<comment type="caution">
    <text evidence="2">The sequence shown here is derived from an EMBL/GenBank/DDBJ whole genome shotgun (WGS) entry which is preliminary data.</text>
</comment>
<proteinExistence type="predicted"/>